<evidence type="ECO:0000256" key="1">
    <source>
        <dbReference type="SAM" id="SignalP"/>
    </source>
</evidence>
<dbReference type="AlphaFoldDB" id="A0A9P9HIL9"/>
<feature type="chain" id="PRO_5040351138" evidence="1">
    <location>
        <begin position="19"/>
        <end position="122"/>
    </location>
</feature>
<proteinExistence type="predicted"/>
<name>A0A9P9HIL9_FUSSL</name>
<reference evidence="2" key="1">
    <citation type="journal article" date="2021" name="Nat. Commun.">
        <title>Genetic determinants of endophytism in the Arabidopsis root mycobiome.</title>
        <authorList>
            <person name="Mesny F."/>
            <person name="Miyauchi S."/>
            <person name="Thiergart T."/>
            <person name="Pickel B."/>
            <person name="Atanasova L."/>
            <person name="Karlsson M."/>
            <person name="Huettel B."/>
            <person name="Barry K.W."/>
            <person name="Haridas S."/>
            <person name="Chen C."/>
            <person name="Bauer D."/>
            <person name="Andreopoulos W."/>
            <person name="Pangilinan J."/>
            <person name="LaButti K."/>
            <person name="Riley R."/>
            <person name="Lipzen A."/>
            <person name="Clum A."/>
            <person name="Drula E."/>
            <person name="Henrissat B."/>
            <person name="Kohler A."/>
            <person name="Grigoriev I.V."/>
            <person name="Martin F.M."/>
            <person name="Hacquard S."/>
        </authorList>
    </citation>
    <scope>NUCLEOTIDE SEQUENCE</scope>
    <source>
        <strain evidence="2">FSSC 5 MPI-SDFR-AT-0091</strain>
    </source>
</reference>
<sequence length="122" mass="13767">MAWMGGTLLLWVYHGVDQKGSIPVAFWLAPRRAGSFVRLESCVYSTESLSFPWKRVKEKKIQVTRRQKSLGTGTPSRGSVYHLHDPLREPASQLSFPPPSSPSIAMEPWVMDGRLLQARQDT</sequence>
<feature type="signal peptide" evidence="1">
    <location>
        <begin position="1"/>
        <end position="18"/>
    </location>
</feature>
<dbReference type="Proteomes" id="UP000736672">
    <property type="component" value="Unassembled WGS sequence"/>
</dbReference>
<keyword evidence="1" id="KW-0732">Signal</keyword>
<dbReference type="EMBL" id="JAGTJS010000009">
    <property type="protein sequence ID" value="KAH7258260.1"/>
    <property type="molecule type" value="Genomic_DNA"/>
</dbReference>
<evidence type="ECO:0000313" key="3">
    <source>
        <dbReference type="Proteomes" id="UP000736672"/>
    </source>
</evidence>
<accession>A0A9P9HIL9</accession>
<organism evidence="2 3">
    <name type="scientific">Fusarium solani</name>
    <name type="common">Filamentous fungus</name>
    <dbReference type="NCBI Taxonomy" id="169388"/>
    <lineage>
        <taxon>Eukaryota</taxon>
        <taxon>Fungi</taxon>
        <taxon>Dikarya</taxon>
        <taxon>Ascomycota</taxon>
        <taxon>Pezizomycotina</taxon>
        <taxon>Sordariomycetes</taxon>
        <taxon>Hypocreomycetidae</taxon>
        <taxon>Hypocreales</taxon>
        <taxon>Nectriaceae</taxon>
        <taxon>Fusarium</taxon>
        <taxon>Fusarium solani species complex</taxon>
    </lineage>
</organism>
<gene>
    <name evidence="2" type="ORF">B0J15DRAFT_294935</name>
</gene>
<evidence type="ECO:0000313" key="2">
    <source>
        <dbReference type="EMBL" id="KAH7258260.1"/>
    </source>
</evidence>
<keyword evidence="3" id="KW-1185">Reference proteome</keyword>
<protein>
    <submittedName>
        <fullName evidence="2">Uncharacterized protein</fullName>
    </submittedName>
</protein>
<comment type="caution">
    <text evidence="2">The sequence shown here is derived from an EMBL/GenBank/DDBJ whole genome shotgun (WGS) entry which is preliminary data.</text>
</comment>